<gene>
    <name evidence="3" type="ORF">JO379_000861</name>
</gene>
<protein>
    <submittedName>
        <fullName evidence="3">NAD(P)-dependent dehydrogenase (Short-subunit alcohol dehydrogenase family)</fullName>
    </submittedName>
</protein>
<keyword evidence="4" id="KW-1185">Reference proteome</keyword>
<dbReference type="Gene3D" id="3.40.50.720">
    <property type="entry name" value="NAD(P)-binding Rossmann-like Domain"/>
    <property type="match status" value="1"/>
</dbReference>
<dbReference type="GeneID" id="91567733"/>
<dbReference type="SUPFAM" id="SSF51735">
    <property type="entry name" value="NAD(P)-binding Rossmann-fold domains"/>
    <property type="match status" value="1"/>
</dbReference>
<dbReference type="Pfam" id="PF13561">
    <property type="entry name" value="adh_short_C2"/>
    <property type="match status" value="1"/>
</dbReference>
<evidence type="ECO:0000313" key="3">
    <source>
        <dbReference type="EMBL" id="MBP2401392.1"/>
    </source>
</evidence>
<comment type="similarity">
    <text evidence="1">Belongs to the short-chain dehydrogenases/reductases (SDR) family.</text>
</comment>
<comment type="caution">
    <text evidence="3">The sequence shown here is derived from an EMBL/GenBank/DDBJ whole genome shotgun (WGS) entry which is preliminary data.</text>
</comment>
<reference evidence="3 4" key="1">
    <citation type="submission" date="2021-03" db="EMBL/GenBank/DDBJ databases">
        <title>Sequencing the genomes of 1000 actinobacteria strains.</title>
        <authorList>
            <person name="Klenk H.-P."/>
        </authorList>
    </citation>
    <scope>NUCLEOTIDE SEQUENCE [LARGE SCALE GENOMIC DNA]</scope>
    <source>
        <strain evidence="3 4">DSM 41480</strain>
    </source>
</reference>
<organism evidence="3 4">
    <name type="scientific">Streptomyces syringium</name>
    <dbReference type="NCBI Taxonomy" id="76729"/>
    <lineage>
        <taxon>Bacteria</taxon>
        <taxon>Bacillati</taxon>
        <taxon>Actinomycetota</taxon>
        <taxon>Actinomycetes</taxon>
        <taxon>Kitasatosporales</taxon>
        <taxon>Streptomycetaceae</taxon>
        <taxon>Streptomyces</taxon>
    </lineage>
</organism>
<evidence type="ECO:0000313" key="4">
    <source>
        <dbReference type="Proteomes" id="UP001519291"/>
    </source>
</evidence>
<accession>A0ABS4XY11</accession>
<dbReference type="InterPro" id="IPR002347">
    <property type="entry name" value="SDR_fam"/>
</dbReference>
<proteinExistence type="inferred from homology"/>
<dbReference type="PANTHER" id="PTHR43669:SF3">
    <property type="entry name" value="ALCOHOL DEHYDROGENASE, PUTATIVE (AFU_ORTHOLOGUE AFUA_3G03445)-RELATED"/>
    <property type="match status" value="1"/>
</dbReference>
<sequence length="235" mass="24088">MLLENKVAVIYGAGGRVGRAVARTFAREGAELFLAGRTRATLDAVADEIRTAGGTAVTTRLDARDEKDVNAFVDGVAGRAGRVDISFNLIGYDAAPTLPEPSAGLPARESARPVPTAATWSHFLTTGAAARHMAVRGSGAILAWGGTGPDASGGPGGFAVALDALEGLRRQWASQLGRYGIRVVTLKAAAQETPEPIRTVTPADIAAAAALVAADRTRATASATVDVSRGVLVNF</sequence>
<name>A0ABS4XY11_9ACTN</name>
<keyword evidence="2" id="KW-0560">Oxidoreductase</keyword>
<evidence type="ECO:0000256" key="1">
    <source>
        <dbReference type="ARBA" id="ARBA00006484"/>
    </source>
</evidence>
<dbReference type="RefSeq" id="WP_130880774.1">
    <property type="nucleotide sequence ID" value="NZ_JAGIOH010000001.1"/>
</dbReference>
<dbReference type="PANTHER" id="PTHR43669">
    <property type="entry name" value="5-KETO-D-GLUCONATE 5-REDUCTASE"/>
    <property type="match status" value="1"/>
</dbReference>
<dbReference type="CDD" id="cd05233">
    <property type="entry name" value="SDR_c"/>
    <property type="match status" value="1"/>
</dbReference>
<dbReference type="InterPro" id="IPR036291">
    <property type="entry name" value="NAD(P)-bd_dom_sf"/>
</dbReference>
<dbReference type="PRINTS" id="PR00081">
    <property type="entry name" value="GDHRDH"/>
</dbReference>
<dbReference type="EMBL" id="JAGIOH010000001">
    <property type="protein sequence ID" value="MBP2401392.1"/>
    <property type="molecule type" value="Genomic_DNA"/>
</dbReference>
<evidence type="ECO:0000256" key="2">
    <source>
        <dbReference type="ARBA" id="ARBA00023002"/>
    </source>
</evidence>
<dbReference type="Proteomes" id="UP001519291">
    <property type="component" value="Unassembled WGS sequence"/>
</dbReference>